<feature type="compositionally biased region" description="Basic and acidic residues" evidence="1">
    <location>
        <begin position="71"/>
        <end position="85"/>
    </location>
</feature>
<name>A0A0F9ARF8_9ZZZZ</name>
<accession>A0A0F9ARF8</accession>
<gene>
    <name evidence="2" type="ORF">LCGC14_2538470</name>
</gene>
<sequence>MSAPGGVAGSYRDVRLAREALERQGFKQLNNTMYRVVRDHYVYDALVDVRDPLKKVVVSVTRQGKVKVKREKKDVETDGSAKDSLTEVPATGDEPLLRAAE</sequence>
<proteinExistence type="predicted"/>
<dbReference type="AlphaFoldDB" id="A0A0F9ARF8"/>
<organism evidence="2">
    <name type="scientific">marine sediment metagenome</name>
    <dbReference type="NCBI Taxonomy" id="412755"/>
    <lineage>
        <taxon>unclassified sequences</taxon>
        <taxon>metagenomes</taxon>
        <taxon>ecological metagenomes</taxon>
    </lineage>
</organism>
<dbReference type="EMBL" id="LAZR01041368">
    <property type="protein sequence ID" value="KKL12169.1"/>
    <property type="molecule type" value="Genomic_DNA"/>
</dbReference>
<comment type="caution">
    <text evidence="2">The sequence shown here is derived from an EMBL/GenBank/DDBJ whole genome shotgun (WGS) entry which is preliminary data.</text>
</comment>
<evidence type="ECO:0000256" key="1">
    <source>
        <dbReference type="SAM" id="MobiDB-lite"/>
    </source>
</evidence>
<protein>
    <submittedName>
        <fullName evidence="2">Uncharacterized protein</fullName>
    </submittedName>
</protein>
<evidence type="ECO:0000313" key="2">
    <source>
        <dbReference type="EMBL" id="KKL12169.1"/>
    </source>
</evidence>
<reference evidence="2" key="1">
    <citation type="journal article" date="2015" name="Nature">
        <title>Complex archaea that bridge the gap between prokaryotes and eukaryotes.</title>
        <authorList>
            <person name="Spang A."/>
            <person name="Saw J.H."/>
            <person name="Jorgensen S.L."/>
            <person name="Zaremba-Niedzwiedzka K."/>
            <person name="Martijn J."/>
            <person name="Lind A.E."/>
            <person name="van Eijk R."/>
            <person name="Schleper C."/>
            <person name="Guy L."/>
            <person name="Ettema T.J."/>
        </authorList>
    </citation>
    <scope>NUCLEOTIDE SEQUENCE</scope>
</reference>
<feature type="region of interest" description="Disordered" evidence="1">
    <location>
        <begin position="68"/>
        <end position="101"/>
    </location>
</feature>